<keyword evidence="3" id="KW-1185">Reference proteome</keyword>
<dbReference type="Proteomes" id="UP000618952">
    <property type="component" value="Unassembled WGS sequence"/>
</dbReference>
<evidence type="ECO:0000313" key="3">
    <source>
        <dbReference type="Proteomes" id="UP000618952"/>
    </source>
</evidence>
<dbReference type="EMBL" id="JACLHY010000023">
    <property type="protein sequence ID" value="MBC8769842.1"/>
    <property type="molecule type" value="Genomic_DNA"/>
</dbReference>
<sequence>MCILMPDYIWMATGYKTGLNEKVLQPLKGHNVILFPDKTEYGAWADKTAMLAAKSFKISCSCLLESYDLDEGPTWWTCFLNMREAPTVLTNP</sequence>
<reference evidence="2 3" key="1">
    <citation type="submission" date="2020-08" db="EMBL/GenBank/DDBJ databases">
        <title>Arenibacter gaetbuli sp. nov., isolated from a sand dune.</title>
        <authorList>
            <person name="Park S."/>
            <person name="Yoon J.-H."/>
        </authorList>
    </citation>
    <scope>NUCLEOTIDE SEQUENCE [LARGE SCALE GENOMIC DNA]</scope>
    <source>
        <strain evidence="2 3">BSSL-BM3</strain>
    </source>
</reference>
<feature type="domain" description="DUF6371" evidence="1">
    <location>
        <begin position="2"/>
        <end position="38"/>
    </location>
</feature>
<dbReference type="InterPro" id="IPR045951">
    <property type="entry name" value="DUF6371"/>
</dbReference>
<protein>
    <recommendedName>
        <fullName evidence="1">DUF6371 domain-containing protein</fullName>
    </recommendedName>
</protein>
<accession>A0ABR7QRL0</accession>
<proteinExistence type="predicted"/>
<evidence type="ECO:0000259" key="1">
    <source>
        <dbReference type="Pfam" id="PF19898"/>
    </source>
</evidence>
<dbReference type="Pfam" id="PF19898">
    <property type="entry name" value="DUF6371"/>
    <property type="match status" value="1"/>
</dbReference>
<gene>
    <name evidence="2" type="ORF">H4O18_17720</name>
</gene>
<comment type="caution">
    <text evidence="2">The sequence shown here is derived from an EMBL/GenBank/DDBJ whole genome shotgun (WGS) entry which is preliminary data.</text>
</comment>
<organism evidence="2 3">
    <name type="scientific">Arenibacter arenosicollis</name>
    <dbReference type="NCBI Taxonomy" id="2762274"/>
    <lineage>
        <taxon>Bacteria</taxon>
        <taxon>Pseudomonadati</taxon>
        <taxon>Bacteroidota</taxon>
        <taxon>Flavobacteriia</taxon>
        <taxon>Flavobacteriales</taxon>
        <taxon>Flavobacteriaceae</taxon>
        <taxon>Arenibacter</taxon>
    </lineage>
</organism>
<evidence type="ECO:0000313" key="2">
    <source>
        <dbReference type="EMBL" id="MBC8769842.1"/>
    </source>
</evidence>
<name>A0ABR7QRL0_9FLAO</name>